<accession>A0ABN3EH62</accession>
<dbReference type="EMBL" id="BAAART010000188">
    <property type="protein sequence ID" value="GAA2257701.1"/>
    <property type="molecule type" value="Genomic_DNA"/>
</dbReference>
<evidence type="ECO:0008006" key="4">
    <source>
        <dbReference type="Google" id="ProtNLM"/>
    </source>
</evidence>
<evidence type="ECO:0000313" key="3">
    <source>
        <dbReference type="Proteomes" id="UP001501474"/>
    </source>
</evidence>
<proteinExistence type="predicted"/>
<feature type="compositionally biased region" description="Basic and acidic residues" evidence="1">
    <location>
        <begin position="65"/>
        <end position="75"/>
    </location>
</feature>
<organism evidence="2 3">
    <name type="scientific">Streptomyces indiaensis</name>
    <dbReference type="NCBI Taxonomy" id="284033"/>
    <lineage>
        <taxon>Bacteria</taxon>
        <taxon>Bacillati</taxon>
        <taxon>Actinomycetota</taxon>
        <taxon>Actinomycetes</taxon>
        <taxon>Kitasatosporales</taxon>
        <taxon>Streptomycetaceae</taxon>
        <taxon>Streptomyces</taxon>
    </lineage>
</organism>
<dbReference type="RefSeq" id="WP_234846722.1">
    <property type="nucleotide sequence ID" value="NZ_BAAART010000188.1"/>
</dbReference>
<name>A0ABN3EH62_9ACTN</name>
<protein>
    <recommendedName>
        <fullName evidence="4">Zinc-finger</fullName>
    </recommendedName>
</protein>
<evidence type="ECO:0000313" key="2">
    <source>
        <dbReference type="EMBL" id="GAA2257701.1"/>
    </source>
</evidence>
<evidence type="ECO:0000256" key="1">
    <source>
        <dbReference type="SAM" id="MobiDB-lite"/>
    </source>
</evidence>
<sequence length="96" mass="10602">MAHVEPAHLVELALRNAVPTEADTEALRHVEQCDRCRDELRVLTRLVTAARSAKALDLPTPPPDHVWHDITRKVSQEPTPPQGDDEGPDSRTAPEG</sequence>
<gene>
    <name evidence="2" type="ORF">GCM10010104_63650</name>
</gene>
<reference evidence="2 3" key="1">
    <citation type="journal article" date="2019" name="Int. J. Syst. Evol. Microbiol.">
        <title>The Global Catalogue of Microorganisms (GCM) 10K type strain sequencing project: providing services to taxonomists for standard genome sequencing and annotation.</title>
        <authorList>
            <consortium name="The Broad Institute Genomics Platform"/>
            <consortium name="The Broad Institute Genome Sequencing Center for Infectious Disease"/>
            <person name="Wu L."/>
            <person name="Ma J."/>
        </authorList>
    </citation>
    <scope>NUCLEOTIDE SEQUENCE [LARGE SCALE GENOMIC DNA]</scope>
    <source>
        <strain evidence="2 3">JCM 3053</strain>
    </source>
</reference>
<dbReference type="Proteomes" id="UP001501474">
    <property type="component" value="Unassembled WGS sequence"/>
</dbReference>
<feature type="region of interest" description="Disordered" evidence="1">
    <location>
        <begin position="54"/>
        <end position="96"/>
    </location>
</feature>
<keyword evidence="3" id="KW-1185">Reference proteome</keyword>
<comment type="caution">
    <text evidence="2">The sequence shown here is derived from an EMBL/GenBank/DDBJ whole genome shotgun (WGS) entry which is preliminary data.</text>
</comment>